<proteinExistence type="predicted"/>
<protein>
    <submittedName>
        <fullName evidence="4">WSC domain-containing protein isoform X2</fullName>
    </submittedName>
</protein>
<dbReference type="Pfam" id="PF01822">
    <property type="entry name" value="WSC"/>
    <property type="match status" value="1"/>
</dbReference>
<keyword evidence="2" id="KW-0472">Membrane</keyword>
<feature type="region of interest" description="Disordered" evidence="1">
    <location>
        <begin position="299"/>
        <end position="332"/>
    </location>
</feature>
<evidence type="ECO:0000259" key="3">
    <source>
        <dbReference type="PROSITE" id="PS51212"/>
    </source>
</evidence>
<evidence type="ECO:0000256" key="1">
    <source>
        <dbReference type="SAM" id="MobiDB-lite"/>
    </source>
</evidence>
<feature type="domain" description="WSC" evidence="3">
    <location>
        <begin position="26"/>
        <end position="120"/>
    </location>
</feature>
<comment type="caution">
    <text evidence="4">The sequence shown here is derived from an EMBL/GenBank/DDBJ whole genome shotgun (WGS) entry which is preliminary data.</text>
</comment>
<evidence type="ECO:0000256" key="2">
    <source>
        <dbReference type="SAM" id="Phobius"/>
    </source>
</evidence>
<reference evidence="4" key="2">
    <citation type="submission" date="2023-04" db="EMBL/GenBank/DDBJ databases">
        <authorList>
            <person name="Bu L."/>
            <person name="Lu L."/>
            <person name="Laidemitt M.R."/>
            <person name="Zhang S.M."/>
            <person name="Mutuku M."/>
            <person name="Mkoji G."/>
            <person name="Steinauer M."/>
            <person name="Loker E.S."/>
        </authorList>
    </citation>
    <scope>NUCLEOTIDE SEQUENCE</scope>
    <source>
        <strain evidence="4">KasaAsao</strain>
        <tissue evidence="4">Whole Snail</tissue>
    </source>
</reference>
<evidence type="ECO:0000313" key="5">
    <source>
        <dbReference type="Proteomes" id="UP001233172"/>
    </source>
</evidence>
<dbReference type="SMART" id="SM00321">
    <property type="entry name" value="WSC"/>
    <property type="match status" value="1"/>
</dbReference>
<dbReference type="EMBL" id="JASAOG010000115">
    <property type="protein sequence ID" value="KAK0050362.1"/>
    <property type="molecule type" value="Genomic_DNA"/>
</dbReference>
<reference evidence="4" key="1">
    <citation type="journal article" date="2023" name="PLoS Negl. Trop. Dis.">
        <title>A genome sequence for Biomphalaria pfeifferi, the major vector snail for the human-infecting parasite Schistosoma mansoni.</title>
        <authorList>
            <person name="Bu L."/>
            <person name="Lu L."/>
            <person name="Laidemitt M.R."/>
            <person name="Zhang S.M."/>
            <person name="Mutuku M."/>
            <person name="Mkoji G."/>
            <person name="Steinauer M."/>
            <person name="Loker E.S."/>
        </authorList>
    </citation>
    <scope>NUCLEOTIDE SEQUENCE</scope>
    <source>
        <strain evidence="4">KasaAsao</strain>
    </source>
</reference>
<sequence>MLPRQVHIVNIALVYSISVNLGALGEVARLGCLKVANGGDEFQTLAKDYSADKLDVQGCVLKCWTLRFTYAALQKGFLCFCGMTARETIKVADDECDSRCNGNCRQACGGEHAISVYKTGYIREPIIAIDQRDLYKAKIGCYDKTSSGKILCPKDFAPIRTVRMSVPLCLYYCDSIYSAKFGTLSADDRCCCSNSVFGAKNTMLSWCDIPCAADDSVGCIGAKNRGTQWATFEIARIANFKRWPKSMFLEAHWIEPQFPGIFNVFLLFYFTVSDKFEIDKKSDRDTVYGSLSGLLAKKRARKPGDEEGEDTDNANSVDKEVQSLVGGDKRQPAIGSVQDSVAILEVPGSGSKETPEPGVESSTVIILVSVVLAFLVFTIAFTCYVYSIKKNENMAEEF</sequence>
<name>A0AAD8B9Z0_BIOPF</name>
<keyword evidence="5" id="KW-1185">Reference proteome</keyword>
<keyword evidence="2" id="KW-1133">Transmembrane helix</keyword>
<dbReference type="Proteomes" id="UP001233172">
    <property type="component" value="Unassembled WGS sequence"/>
</dbReference>
<dbReference type="PROSITE" id="PS51212">
    <property type="entry name" value="WSC"/>
    <property type="match status" value="1"/>
</dbReference>
<accession>A0AAD8B9Z0</accession>
<dbReference type="AlphaFoldDB" id="A0AAD8B9Z0"/>
<feature type="compositionally biased region" description="Basic and acidic residues" evidence="1">
    <location>
        <begin position="317"/>
        <end position="331"/>
    </location>
</feature>
<keyword evidence="2" id="KW-0812">Transmembrane</keyword>
<gene>
    <name evidence="4" type="ORF">Bpfe_020246</name>
</gene>
<dbReference type="InterPro" id="IPR002889">
    <property type="entry name" value="WSC_carb-bd"/>
</dbReference>
<evidence type="ECO:0000313" key="4">
    <source>
        <dbReference type="EMBL" id="KAK0050362.1"/>
    </source>
</evidence>
<organism evidence="4 5">
    <name type="scientific">Biomphalaria pfeifferi</name>
    <name type="common">Bloodfluke planorb</name>
    <name type="synonym">Freshwater snail</name>
    <dbReference type="NCBI Taxonomy" id="112525"/>
    <lineage>
        <taxon>Eukaryota</taxon>
        <taxon>Metazoa</taxon>
        <taxon>Spiralia</taxon>
        <taxon>Lophotrochozoa</taxon>
        <taxon>Mollusca</taxon>
        <taxon>Gastropoda</taxon>
        <taxon>Heterobranchia</taxon>
        <taxon>Euthyneura</taxon>
        <taxon>Panpulmonata</taxon>
        <taxon>Hygrophila</taxon>
        <taxon>Lymnaeoidea</taxon>
        <taxon>Planorbidae</taxon>
        <taxon>Biomphalaria</taxon>
    </lineage>
</organism>
<feature type="transmembrane region" description="Helical" evidence="2">
    <location>
        <begin position="364"/>
        <end position="386"/>
    </location>
</feature>